<dbReference type="PANTHER" id="PTHR33375">
    <property type="entry name" value="CHROMOSOME-PARTITIONING PROTEIN PARB-RELATED"/>
    <property type="match status" value="1"/>
</dbReference>
<dbReference type="InterPro" id="IPR003115">
    <property type="entry name" value="ParB_N"/>
</dbReference>
<dbReference type="OMA" id="KCIVKEY"/>
<feature type="domain" description="ParB-like N-terminal" evidence="5">
    <location>
        <begin position="68"/>
        <end position="159"/>
    </location>
</feature>
<proteinExistence type="inferred from homology"/>
<dbReference type="InterPro" id="IPR050336">
    <property type="entry name" value="Chromosome_partition/occlusion"/>
</dbReference>
<dbReference type="GO" id="GO:0003677">
    <property type="term" value="F:DNA binding"/>
    <property type="evidence" value="ECO:0007669"/>
    <property type="project" value="UniProtKB-KW"/>
</dbReference>
<feature type="region of interest" description="Disordered" evidence="4">
    <location>
        <begin position="257"/>
        <end position="279"/>
    </location>
</feature>
<reference evidence="6 7" key="1">
    <citation type="journal article" date="2018" name="Nat. Biotechnol.">
        <title>A standardized bacterial taxonomy based on genome phylogeny substantially revises the tree of life.</title>
        <authorList>
            <person name="Parks D.H."/>
            <person name="Chuvochina M."/>
            <person name="Waite D.W."/>
            <person name="Rinke C."/>
            <person name="Skarshewski A."/>
            <person name="Chaumeil P.A."/>
            <person name="Hugenholtz P."/>
        </authorList>
    </citation>
    <scope>NUCLEOTIDE SEQUENCE [LARGE SCALE GENOMIC DNA]</scope>
    <source>
        <strain evidence="6">UBA8844</strain>
    </source>
</reference>
<dbReference type="SMART" id="SM00470">
    <property type="entry name" value="ParB"/>
    <property type="match status" value="1"/>
</dbReference>
<feature type="region of interest" description="Disordered" evidence="4">
    <location>
        <begin position="1"/>
        <end position="59"/>
    </location>
</feature>
<dbReference type="InterPro" id="IPR036086">
    <property type="entry name" value="ParB/Sulfiredoxin_sf"/>
</dbReference>
<dbReference type="Proteomes" id="UP000264071">
    <property type="component" value="Unassembled WGS sequence"/>
</dbReference>
<protein>
    <submittedName>
        <fullName evidence="6">ParB/RepB/Spo0J family partition protein</fullName>
    </submittedName>
</protein>
<dbReference type="AlphaFoldDB" id="A0A3D4VCQ1"/>
<name>A0A3D4VCQ1_9BACT</name>
<dbReference type="NCBIfam" id="TIGR00180">
    <property type="entry name" value="parB_part"/>
    <property type="match status" value="1"/>
</dbReference>
<dbReference type="Gene3D" id="3.90.1530.30">
    <property type="match status" value="1"/>
</dbReference>
<evidence type="ECO:0000256" key="3">
    <source>
        <dbReference type="ARBA" id="ARBA00023125"/>
    </source>
</evidence>
<accession>A0A3D4VCQ1</accession>
<dbReference type="PANTHER" id="PTHR33375:SF1">
    <property type="entry name" value="CHROMOSOME-PARTITIONING PROTEIN PARB-RELATED"/>
    <property type="match status" value="1"/>
</dbReference>
<keyword evidence="3" id="KW-0238">DNA-binding</keyword>
<feature type="compositionally biased region" description="Low complexity" evidence="4">
    <location>
        <begin position="267"/>
        <end position="278"/>
    </location>
</feature>
<dbReference type="Pfam" id="PF02195">
    <property type="entry name" value="ParB_N"/>
    <property type="match status" value="1"/>
</dbReference>
<dbReference type="InterPro" id="IPR041468">
    <property type="entry name" value="HTH_ParB/Spo0J"/>
</dbReference>
<dbReference type="InterPro" id="IPR004437">
    <property type="entry name" value="ParB/RepB/Spo0J"/>
</dbReference>
<dbReference type="FunFam" id="3.90.1530.30:FF:000001">
    <property type="entry name" value="Chromosome partitioning protein ParB"/>
    <property type="match status" value="1"/>
</dbReference>
<organism evidence="6 7">
    <name type="scientific">Gemmatimonas aurantiaca</name>
    <dbReference type="NCBI Taxonomy" id="173480"/>
    <lineage>
        <taxon>Bacteria</taxon>
        <taxon>Pseudomonadati</taxon>
        <taxon>Gemmatimonadota</taxon>
        <taxon>Gemmatimonadia</taxon>
        <taxon>Gemmatimonadales</taxon>
        <taxon>Gemmatimonadaceae</taxon>
        <taxon>Gemmatimonas</taxon>
    </lineage>
</organism>
<dbReference type="FunFam" id="1.10.10.2830:FF:000001">
    <property type="entry name" value="Chromosome partitioning protein ParB"/>
    <property type="match status" value="1"/>
</dbReference>
<dbReference type="Pfam" id="PF17762">
    <property type="entry name" value="HTH_ParB"/>
    <property type="match status" value="1"/>
</dbReference>
<evidence type="ECO:0000256" key="2">
    <source>
        <dbReference type="ARBA" id="ARBA00022829"/>
    </source>
</evidence>
<dbReference type="InterPro" id="IPR057240">
    <property type="entry name" value="ParB_dimer_C"/>
</dbReference>
<sequence length="338" mass="36262">MTPEPPRRLGRGLDALLARRDPKPAAADAAATARAADAPDNAGGSAVASGTAGGHAEPEAVGEAGTLRQLSLSQIRANPFQPRQEFRPEELADLEGSLRVNGLLQPITVRPAPNGQGFELIAGERRFRAATRLGWTEIPALVRNVDDKTLLTLAMIENLQRADLDPIEEADGYQRLIDDFGLTNQEVADIVAKDRSTVANALRLRQLPASVRRMLQEKQLTAGHARALLPLASERAIVDLARDVVANQLSVREVERRVQAGRPAPPAAGRKPAADAGKTVPAGASAAVVRQIEEKLRRKLQTTVSLNLTAKDKGEVRIAFFSNDDLERVLGLLGVSLE</sequence>
<evidence type="ECO:0000259" key="5">
    <source>
        <dbReference type="SMART" id="SM00470"/>
    </source>
</evidence>
<dbReference type="GO" id="GO:0007059">
    <property type="term" value="P:chromosome segregation"/>
    <property type="evidence" value="ECO:0007669"/>
    <property type="project" value="UniProtKB-KW"/>
</dbReference>
<comment type="caution">
    <text evidence="6">The sequence shown here is derived from an EMBL/GenBank/DDBJ whole genome shotgun (WGS) entry which is preliminary data.</text>
</comment>
<dbReference type="CDD" id="cd16393">
    <property type="entry name" value="SPO0J_N"/>
    <property type="match status" value="1"/>
</dbReference>
<evidence type="ECO:0000313" key="7">
    <source>
        <dbReference type="Proteomes" id="UP000264071"/>
    </source>
</evidence>
<dbReference type="EMBL" id="DPIY01000012">
    <property type="protein sequence ID" value="HCT58899.1"/>
    <property type="molecule type" value="Genomic_DNA"/>
</dbReference>
<dbReference type="SUPFAM" id="SSF109709">
    <property type="entry name" value="KorB DNA-binding domain-like"/>
    <property type="match status" value="1"/>
</dbReference>
<evidence type="ECO:0000256" key="4">
    <source>
        <dbReference type="SAM" id="MobiDB-lite"/>
    </source>
</evidence>
<feature type="compositionally biased region" description="Low complexity" evidence="4">
    <location>
        <begin position="24"/>
        <end position="50"/>
    </location>
</feature>
<keyword evidence="2" id="KW-0159">Chromosome partition</keyword>
<dbReference type="Pfam" id="PF23552">
    <property type="entry name" value="ParB_C"/>
    <property type="match status" value="1"/>
</dbReference>
<dbReference type="GO" id="GO:0005694">
    <property type="term" value="C:chromosome"/>
    <property type="evidence" value="ECO:0007669"/>
    <property type="project" value="TreeGrafter"/>
</dbReference>
<gene>
    <name evidence="6" type="ORF">DGD08_16990</name>
</gene>
<comment type="similarity">
    <text evidence="1">Belongs to the ParB family.</text>
</comment>
<evidence type="ECO:0000313" key="6">
    <source>
        <dbReference type="EMBL" id="HCT58899.1"/>
    </source>
</evidence>
<dbReference type="SUPFAM" id="SSF110849">
    <property type="entry name" value="ParB/Sulfiredoxin"/>
    <property type="match status" value="1"/>
</dbReference>
<dbReference type="Gene3D" id="1.10.10.2830">
    <property type="match status" value="1"/>
</dbReference>
<evidence type="ECO:0000256" key="1">
    <source>
        <dbReference type="ARBA" id="ARBA00006295"/>
    </source>
</evidence>